<evidence type="ECO:0000256" key="1">
    <source>
        <dbReference type="SAM" id="Phobius"/>
    </source>
</evidence>
<comment type="caution">
    <text evidence="2">The sequence shown here is derived from an EMBL/GenBank/DDBJ whole genome shotgun (WGS) entry which is preliminary data.</text>
</comment>
<feature type="transmembrane region" description="Helical" evidence="1">
    <location>
        <begin position="12"/>
        <end position="37"/>
    </location>
</feature>
<keyword evidence="1" id="KW-1133">Transmembrane helix</keyword>
<evidence type="ECO:0008006" key="4">
    <source>
        <dbReference type="Google" id="ProtNLM"/>
    </source>
</evidence>
<gene>
    <name evidence="2" type="ORF">DWB61_13580</name>
</gene>
<dbReference type="EMBL" id="QQWG01000015">
    <property type="protein sequence ID" value="RRG20066.1"/>
    <property type="molecule type" value="Genomic_DNA"/>
</dbReference>
<protein>
    <recommendedName>
        <fullName evidence="4">DUF5673 domain-containing protein</fullName>
    </recommendedName>
</protein>
<reference evidence="2 3" key="1">
    <citation type="submission" date="2018-07" db="EMBL/GenBank/DDBJ databases">
        <title>Draft genome sequence of Ancylomarina sp. M1P.</title>
        <authorList>
            <person name="Yadav S."/>
            <person name="Villanueva L."/>
            <person name="Damste J.S.S."/>
        </authorList>
    </citation>
    <scope>NUCLEOTIDE SEQUENCE [LARGE SCALE GENOMIC DNA]</scope>
    <source>
        <strain evidence="2 3">M1P</strain>
    </source>
</reference>
<proteinExistence type="predicted"/>
<organism evidence="2 3">
    <name type="scientific">Ancylomarina euxinus</name>
    <dbReference type="NCBI Taxonomy" id="2283627"/>
    <lineage>
        <taxon>Bacteria</taxon>
        <taxon>Pseudomonadati</taxon>
        <taxon>Bacteroidota</taxon>
        <taxon>Bacteroidia</taxon>
        <taxon>Marinilabiliales</taxon>
        <taxon>Marinifilaceae</taxon>
        <taxon>Ancylomarina</taxon>
    </lineage>
</organism>
<sequence>MEKIQLYKVKKVNVRFFMWFSLFFVIFGLVDLINASINGFNSKFPGGDWLSVIYILQGITFALMGYQQMKRGQYFIECDDKEFKYLIPKSKTVKCLAIADMEELIMDGIDIRFQVKEIEHHIRLEHIEWKELNSVKELIWDLSLRLSQNNA</sequence>
<accession>A0A425XYS2</accession>
<keyword evidence="1" id="KW-0812">Transmembrane</keyword>
<dbReference type="OrthoDB" id="1121871at2"/>
<keyword evidence="3" id="KW-1185">Reference proteome</keyword>
<dbReference type="RefSeq" id="WP_125031430.1">
    <property type="nucleotide sequence ID" value="NZ_JAPXVP010000013.1"/>
</dbReference>
<name>A0A425XYS2_9BACT</name>
<evidence type="ECO:0000313" key="2">
    <source>
        <dbReference type="EMBL" id="RRG20066.1"/>
    </source>
</evidence>
<keyword evidence="1" id="KW-0472">Membrane</keyword>
<dbReference type="Proteomes" id="UP000285794">
    <property type="component" value="Unassembled WGS sequence"/>
</dbReference>
<feature type="transmembrane region" description="Helical" evidence="1">
    <location>
        <begin position="49"/>
        <end position="66"/>
    </location>
</feature>
<dbReference type="AlphaFoldDB" id="A0A425XYS2"/>
<evidence type="ECO:0000313" key="3">
    <source>
        <dbReference type="Proteomes" id="UP000285794"/>
    </source>
</evidence>